<dbReference type="GO" id="GO:0003677">
    <property type="term" value="F:DNA binding"/>
    <property type="evidence" value="ECO:0007669"/>
    <property type="project" value="UniProtKB-KW"/>
</dbReference>
<evidence type="ECO:0000256" key="10">
    <source>
        <dbReference type="ARBA" id="ARBA00023067"/>
    </source>
</evidence>
<feature type="compositionally biased region" description="Basic residues" evidence="14">
    <location>
        <begin position="382"/>
        <end position="392"/>
    </location>
</feature>
<comment type="caution">
    <text evidence="16">The sequence shown here is derived from an EMBL/GenBank/DDBJ whole genome shotgun (WGS) entry which is preliminary data.</text>
</comment>
<evidence type="ECO:0000256" key="13">
    <source>
        <dbReference type="ARBA" id="ARBA00023306"/>
    </source>
</evidence>
<dbReference type="GO" id="GO:0003682">
    <property type="term" value="F:chromatin binding"/>
    <property type="evidence" value="ECO:0007669"/>
    <property type="project" value="TreeGrafter"/>
</dbReference>
<dbReference type="InterPro" id="IPR009057">
    <property type="entry name" value="Homeodomain-like_sf"/>
</dbReference>
<feature type="region of interest" description="Disordered" evidence="14">
    <location>
        <begin position="359"/>
        <end position="393"/>
    </location>
</feature>
<dbReference type="OrthoDB" id="362021at2759"/>
<dbReference type="SUPFAM" id="SSF46689">
    <property type="entry name" value="Homeodomain-like"/>
    <property type="match status" value="2"/>
</dbReference>
<evidence type="ECO:0000256" key="12">
    <source>
        <dbReference type="ARBA" id="ARBA00023242"/>
    </source>
</evidence>
<dbReference type="InterPro" id="IPR006600">
    <property type="entry name" value="HTH_CenpB_DNA-bd_dom"/>
</dbReference>
<evidence type="ECO:0000256" key="14">
    <source>
        <dbReference type="SAM" id="MobiDB-lite"/>
    </source>
</evidence>
<evidence type="ECO:0000259" key="15">
    <source>
        <dbReference type="PROSITE" id="PS51253"/>
    </source>
</evidence>
<dbReference type="Gene3D" id="1.10.10.60">
    <property type="entry name" value="Homeodomain-like"/>
    <property type="match status" value="1"/>
</dbReference>
<proteinExistence type="inferred from homology"/>
<dbReference type="Proteomes" id="UP000625711">
    <property type="component" value="Unassembled WGS sequence"/>
</dbReference>
<accession>A0A834HXK5</accession>
<dbReference type="EMBL" id="JAACXV010014314">
    <property type="protein sequence ID" value="KAF7268642.1"/>
    <property type="molecule type" value="Genomic_DNA"/>
</dbReference>
<gene>
    <name evidence="16" type="ORF">GWI33_018260</name>
</gene>
<evidence type="ECO:0000256" key="6">
    <source>
        <dbReference type="ARBA" id="ARBA00022454"/>
    </source>
</evidence>
<evidence type="ECO:0000256" key="5">
    <source>
        <dbReference type="ARBA" id="ARBA00016065"/>
    </source>
</evidence>
<keyword evidence="13" id="KW-0131">Cell cycle</keyword>
<dbReference type="GO" id="GO:0007076">
    <property type="term" value="P:mitotic chromosome condensation"/>
    <property type="evidence" value="ECO:0007669"/>
    <property type="project" value="InterPro"/>
</dbReference>
<dbReference type="PANTHER" id="PTHR13108">
    <property type="entry name" value="CONDENSIN COMPLEX SUBUNIT 2"/>
    <property type="match status" value="1"/>
</dbReference>
<keyword evidence="12" id="KW-0539">Nucleus</keyword>
<comment type="similarity">
    <text evidence="4">Belongs to the CND2 (condensin subunit 2) family.</text>
</comment>
<evidence type="ECO:0000256" key="9">
    <source>
        <dbReference type="ARBA" id="ARBA00022776"/>
    </source>
</evidence>
<reference evidence="16" key="1">
    <citation type="submission" date="2020-08" db="EMBL/GenBank/DDBJ databases">
        <title>Genome sequencing and assembly of the red palm weevil Rhynchophorus ferrugineus.</title>
        <authorList>
            <person name="Dias G.B."/>
            <person name="Bergman C.M."/>
            <person name="Manee M."/>
        </authorList>
    </citation>
    <scope>NUCLEOTIDE SEQUENCE</scope>
    <source>
        <strain evidence="16">AA-2017</strain>
        <tissue evidence="16">Whole larva</tissue>
    </source>
</reference>
<keyword evidence="9" id="KW-0498">Mitosis</keyword>
<evidence type="ECO:0000256" key="7">
    <source>
        <dbReference type="ARBA" id="ARBA00022490"/>
    </source>
</evidence>
<dbReference type="GO" id="GO:0051301">
    <property type="term" value="P:cell division"/>
    <property type="evidence" value="ECO:0007669"/>
    <property type="project" value="UniProtKB-KW"/>
</dbReference>
<evidence type="ECO:0000256" key="11">
    <source>
        <dbReference type="ARBA" id="ARBA00023125"/>
    </source>
</evidence>
<dbReference type="SMART" id="SM00674">
    <property type="entry name" value="CENPB"/>
    <property type="match status" value="1"/>
</dbReference>
<protein>
    <recommendedName>
        <fullName evidence="5">Condensin complex subunit 2</fullName>
    </recommendedName>
</protein>
<dbReference type="GO" id="GO:0000796">
    <property type="term" value="C:condensin complex"/>
    <property type="evidence" value="ECO:0007669"/>
    <property type="project" value="InterPro"/>
</dbReference>
<dbReference type="InterPro" id="IPR007889">
    <property type="entry name" value="HTH_Psq"/>
</dbReference>
<evidence type="ECO:0000313" key="17">
    <source>
        <dbReference type="Proteomes" id="UP000625711"/>
    </source>
</evidence>
<dbReference type="GO" id="GO:0005737">
    <property type="term" value="C:cytoplasm"/>
    <property type="evidence" value="ECO:0007669"/>
    <property type="project" value="UniProtKB-SubCell"/>
</dbReference>
<keyword evidence="7" id="KW-0963">Cytoplasm</keyword>
<keyword evidence="10" id="KW-0226">DNA condensation</keyword>
<keyword evidence="11" id="KW-0238">DNA-binding</keyword>
<dbReference type="GO" id="GO:0005634">
    <property type="term" value="C:nucleus"/>
    <property type="evidence" value="ECO:0007669"/>
    <property type="project" value="UniProtKB-SubCell"/>
</dbReference>
<keyword evidence="17" id="KW-1185">Reference proteome</keyword>
<dbReference type="InterPro" id="IPR022816">
    <property type="entry name" value="Condensin_barren_su2"/>
</dbReference>
<dbReference type="PROSITE" id="PS51253">
    <property type="entry name" value="HTH_CENPB"/>
    <property type="match status" value="1"/>
</dbReference>
<comment type="subcellular location">
    <subcellularLocation>
        <location evidence="2">Chromosome</location>
    </subcellularLocation>
    <subcellularLocation>
        <location evidence="3">Cytoplasm</location>
    </subcellularLocation>
    <subcellularLocation>
        <location evidence="1">Nucleus</location>
    </subcellularLocation>
</comment>
<dbReference type="PANTHER" id="PTHR13108:SF9">
    <property type="entry name" value="CONDENSIN COMPLEX SUBUNIT 2"/>
    <property type="match status" value="1"/>
</dbReference>
<sequence length="870" mass="98893">MSGCDSKKTIVKRKRCVMTLDKKIQLLDCLATGESYASTAKKFKVNESTVRTIKKCEDSIRSSILRGTSSSCKVTCISRPQALETMEKALYFWIEDQTKKRVPLSTQIIQEKAILLYNSLKSDNESLNFQASKGWFERFKKRFSLHNVKIVGESASANHAAAGQYPIMNANNESSDEEDTFQELAGKSTFMRTNNSIMETSTPIRNTNNIRSKETPLRKRISILAERNENDKIWKSNDLNERDNRRASIVARKSILPRNVDIDGSPGLNDSIRILSEKDIKSQLLICSKLNAENKINADNAWKLKVIDLLNQFIRKDNPDVLKVAGSSLEVAGKVYGIRVDDLHSAGLKLASTLARTIDKKSTQQDDNEDADIPENEPGQVQKKKKQKKRRSLLCEDKKHTISSNTKTFKEPLPKLESCAFSAKIDNSVSATDNLFTNNMRTDNAGYRFIFLDETKYFAWTPNSDLSVKPEKTAIETEDIPTTFQICAPFKDFDVDIWDPDEEMDLGRKSLNSQEVILDDNGIPIAELDGSIHDVFQEIIEDDVINCDEGFEQEVILPPLLQEKDTLLDFQPSNQLLVNSVQKSEYSYNSVVGTCSGKIDQIWAGPSHWKMKHVKRPRPLVYTGQDKQQDKEKKRGPRKKIEPVLLDFTEFDEPIKTFKLMKKKKLPKEISEDKITFPLFHSVCKEMIDHLEELLLVPLMKPVCKDETQIDCEVAEYKFDNPNDSNYIPNHLVDGHQPDLADDIFGDEPDNFDECGRGDFMDDNLIGVPEMVAQSDMHYAIRAKKMDMKKLKSAVWEILTNRDSYDVSAKVIETSFSLMYKNLPERLNENMKKELSCPIAFVALLHLCNEQNLTLKKAADISDFGIRGPS</sequence>
<keyword evidence="8" id="KW-0132">Cell division</keyword>
<evidence type="ECO:0000256" key="4">
    <source>
        <dbReference type="ARBA" id="ARBA00009471"/>
    </source>
</evidence>
<dbReference type="Pfam" id="PF04218">
    <property type="entry name" value="CENP-B_N"/>
    <property type="match status" value="1"/>
</dbReference>
<organism evidence="16 17">
    <name type="scientific">Rhynchophorus ferrugineus</name>
    <name type="common">Red palm weevil</name>
    <name type="synonym">Curculio ferrugineus</name>
    <dbReference type="NCBI Taxonomy" id="354439"/>
    <lineage>
        <taxon>Eukaryota</taxon>
        <taxon>Metazoa</taxon>
        <taxon>Ecdysozoa</taxon>
        <taxon>Arthropoda</taxon>
        <taxon>Hexapoda</taxon>
        <taxon>Insecta</taxon>
        <taxon>Pterygota</taxon>
        <taxon>Neoptera</taxon>
        <taxon>Endopterygota</taxon>
        <taxon>Coleoptera</taxon>
        <taxon>Polyphaga</taxon>
        <taxon>Cucujiformia</taxon>
        <taxon>Curculionidae</taxon>
        <taxon>Dryophthorinae</taxon>
        <taxon>Rhynchophorus</taxon>
    </lineage>
</organism>
<feature type="compositionally biased region" description="Acidic residues" evidence="14">
    <location>
        <begin position="366"/>
        <end position="375"/>
    </location>
</feature>
<evidence type="ECO:0000256" key="2">
    <source>
        <dbReference type="ARBA" id="ARBA00004286"/>
    </source>
</evidence>
<name>A0A834HXK5_RHYFE</name>
<feature type="domain" description="HTH CENPB-type" evidence="15">
    <location>
        <begin position="74"/>
        <end position="149"/>
    </location>
</feature>
<dbReference type="Pfam" id="PF03221">
    <property type="entry name" value="HTH_Tnp_Tc5"/>
    <property type="match status" value="1"/>
</dbReference>
<evidence type="ECO:0000256" key="3">
    <source>
        <dbReference type="ARBA" id="ARBA00004496"/>
    </source>
</evidence>
<evidence type="ECO:0000256" key="8">
    <source>
        <dbReference type="ARBA" id="ARBA00022618"/>
    </source>
</evidence>
<keyword evidence="6" id="KW-0158">Chromosome</keyword>
<evidence type="ECO:0000313" key="16">
    <source>
        <dbReference type="EMBL" id="KAF7268642.1"/>
    </source>
</evidence>
<dbReference type="Pfam" id="PF05786">
    <property type="entry name" value="Cnd2"/>
    <property type="match status" value="2"/>
</dbReference>
<dbReference type="AlphaFoldDB" id="A0A834HXK5"/>
<dbReference type="Gene3D" id="1.10.10.10">
    <property type="entry name" value="Winged helix-like DNA-binding domain superfamily/Winged helix DNA-binding domain"/>
    <property type="match status" value="1"/>
</dbReference>
<evidence type="ECO:0000256" key="1">
    <source>
        <dbReference type="ARBA" id="ARBA00004123"/>
    </source>
</evidence>
<dbReference type="InterPro" id="IPR036388">
    <property type="entry name" value="WH-like_DNA-bd_sf"/>
</dbReference>